<comment type="subunit">
    <text evidence="6">Component of the mitochondrial ribosome large subunit (39S) which comprises a 16S rRNA and about 50 distinct proteins.</text>
</comment>
<dbReference type="EMBL" id="CADEBC010000522">
    <property type="protein sequence ID" value="CAB3244616.1"/>
    <property type="molecule type" value="Genomic_DNA"/>
</dbReference>
<gene>
    <name evidence="9" type="ORF">APLA_LOCUS10023</name>
    <name evidence="10" type="ORF">APLA_LOCUS14326</name>
</gene>
<evidence type="ECO:0000256" key="8">
    <source>
        <dbReference type="ARBA" id="ARBA00041375"/>
    </source>
</evidence>
<evidence type="ECO:0000256" key="4">
    <source>
        <dbReference type="ARBA" id="ARBA00023128"/>
    </source>
</evidence>
<evidence type="ECO:0000256" key="3">
    <source>
        <dbReference type="ARBA" id="ARBA00022980"/>
    </source>
</evidence>
<keyword evidence="11" id="KW-1185">Reference proteome</keyword>
<dbReference type="GO" id="GO:0005762">
    <property type="term" value="C:mitochondrial large ribosomal subunit"/>
    <property type="evidence" value="ECO:0007669"/>
    <property type="project" value="TreeGrafter"/>
</dbReference>
<keyword evidence="3" id="KW-0689">Ribosomal protein</keyword>
<dbReference type="GO" id="GO:0003735">
    <property type="term" value="F:structural constituent of ribosome"/>
    <property type="evidence" value="ECO:0007669"/>
    <property type="project" value="InterPro"/>
</dbReference>
<evidence type="ECO:0000256" key="5">
    <source>
        <dbReference type="ARBA" id="ARBA00023274"/>
    </source>
</evidence>
<accession>A0A8S1AXN9</accession>
<dbReference type="Gene3D" id="3.30.70.330">
    <property type="match status" value="1"/>
</dbReference>
<evidence type="ECO:0000256" key="1">
    <source>
        <dbReference type="ARBA" id="ARBA00004173"/>
    </source>
</evidence>
<evidence type="ECO:0000313" key="11">
    <source>
        <dbReference type="Proteomes" id="UP000494106"/>
    </source>
</evidence>
<dbReference type="FunFam" id="3.30.70.330:FF:000284">
    <property type="entry name" value="39S ribosomal protein L23, mitochondrial"/>
    <property type="match status" value="1"/>
</dbReference>
<dbReference type="EMBL" id="CADEBD010000393">
    <property type="protein sequence ID" value="CAB3253543.1"/>
    <property type="molecule type" value="Genomic_DNA"/>
</dbReference>
<keyword evidence="4" id="KW-0496">Mitochondrion</keyword>
<dbReference type="SUPFAM" id="SSF54189">
    <property type="entry name" value="Ribosomal proteins S24e, L23 and L15e"/>
    <property type="match status" value="1"/>
</dbReference>
<organism evidence="10 12">
    <name type="scientific">Arctia plantaginis</name>
    <name type="common">Wood tiger moth</name>
    <name type="synonym">Phalaena plantaginis</name>
    <dbReference type="NCBI Taxonomy" id="874455"/>
    <lineage>
        <taxon>Eukaryota</taxon>
        <taxon>Metazoa</taxon>
        <taxon>Ecdysozoa</taxon>
        <taxon>Arthropoda</taxon>
        <taxon>Hexapoda</taxon>
        <taxon>Insecta</taxon>
        <taxon>Pterygota</taxon>
        <taxon>Neoptera</taxon>
        <taxon>Endopterygota</taxon>
        <taxon>Lepidoptera</taxon>
        <taxon>Glossata</taxon>
        <taxon>Ditrysia</taxon>
        <taxon>Noctuoidea</taxon>
        <taxon>Erebidae</taxon>
        <taxon>Arctiinae</taxon>
        <taxon>Arctia</taxon>
    </lineage>
</organism>
<dbReference type="InterPro" id="IPR012678">
    <property type="entry name" value="Ribosomal_uL23/eL15/eS24_sf"/>
</dbReference>
<dbReference type="InterPro" id="IPR012677">
    <property type="entry name" value="Nucleotide-bd_a/b_plait_sf"/>
</dbReference>
<comment type="similarity">
    <text evidence="2">Belongs to the universal ribosomal protein uL23 family.</text>
</comment>
<dbReference type="PANTHER" id="PTHR12059:SF5">
    <property type="entry name" value="LARGE RIBOSOMAL SUBUNIT PROTEIN UL23M"/>
    <property type="match status" value="1"/>
</dbReference>
<dbReference type="PANTHER" id="PTHR12059">
    <property type="entry name" value="RIBOSOMAL PROTEIN L23-RELATED"/>
    <property type="match status" value="1"/>
</dbReference>
<keyword evidence="5" id="KW-0687">Ribonucleoprotein</keyword>
<proteinExistence type="inferred from homology"/>
<dbReference type="Proteomes" id="UP000494106">
    <property type="component" value="Unassembled WGS sequence"/>
</dbReference>
<comment type="subcellular location">
    <subcellularLocation>
        <location evidence="1">Mitochondrion</location>
    </subcellularLocation>
</comment>
<evidence type="ECO:0000313" key="10">
    <source>
        <dbReference type="EMBL" id="CAB3253543.1"/>
    </source>
</evidence>
<dbReference type="Proteomes" id="UP000494256">
    <property type="component" value="Unassembled WGS sequence"/>
</dbReference>
<dbReference type="AlphaFoldDB" id="A0A8S1AXN9"/>
<dbReference type="GO" id="GO:0032543">
    <property type="term" value="P:mitochondrial translation"/>
    <property type="evidence" value="ECO:0007669"/>
    <property type="project" value="TreeGrafter"/>
</dbReference>
<protein>
    <recommendedName>
        <fullName evidence="7">Large ribosomal subunit protein uL23m</fullName>
    </recommendedName>
    <alternativeName>
        <fullName evidence="8">39S ribosomal protein L23, mitochondrial</fullName>
    </alternativeName>
</protein>
<evidence type="ECO:0000256" key="2">
    <source>
        <dbReference type="ARBA" id="ARBA00006700"/>
    </source>
</evidence>
<evidence type="ECO:0000256" key="7">
    <source>
        <dbReference type="ARBA" id="ARBA00039977"/>
    </source>
</evidence>
<dbReference type="Pfam" id="PF00276">
    <property type="entry name" value="Ribosomal_L23"/>
    <property type="match status" value="1"/>
</dbReference>
<dbReference type="OrthoDB" id="275582at2759"/>
<evidence type="ECO:0000313" key="12">
    <source>
        <dbReference type="Proteomes" id="UP000494256"/>
    </source>
</evidence>
<evidence type="ECO:0000313" key="9">
    <source>
        <dbReference type="EMBL" id="CAB3244616.1"/>
    </source>
</evidence>
<name>A0A8S1AXN9_ARCPL</name>
<sequence length="150" mass="17956">MSTRWYPIYQRGNPQLRVFLPNFWMKLVRPRGTQLPNIVHFECSMEMTKHDIKNYLNKIYNIPVVEVRTKIFLGKFKRDIGKGYIVKDDDIKNAIVTLPKDMKFEYPDIFEKAKDETEEQEKALTEAKKSFQNYIDRNKNRSDVPSWFSI</sequence>
<comment type="caution">
    <text evidence="10">The sequence shown here is derived from an EMBL/GenBank/DDBJ whole genome shotgun (WGS) entry which is preliminary data.</text>
</comment>
<reference evidence="11 12" key="1">
    <citation type="submission" date="2020-04" db="EMBL/GenBank/DDBJ databases">
        <authorList>
            <person name="Wallbank WR R."/>
            <person name="Pardo Diaz C."/>
            <person name="Kozak K."/>
            <person name="Martin S."/>
            <person name="Jiggins C."/>
            <person name="Moest M."/>
            <person name="Warren A I."/>
            <person name="Byers J.R.P. K."/>
            <person name="Montejo-Kovacevich G."/>
            <person name="Yen C E."/>
        </authorList>
    </citation>
    <scope>NUCLEOTIDE SEQUENCE [LARGE SCALE GENOMIC DNA]</scope>
</reference>
<evidence type="ECO:0000256" key="6">
    <source>
        <dbReference type="ARBA" id="ARBA00038782"/>
    </source>
</evidence>
<dbReference type="InterPro" id="IPR013025">
    <property type="entry name" value="Ribosomal_uL23-like"/>
</dbReference>